<name>A0AAX6MEI1_9PEZI</name>
<dbReference type="AlphaFoldDB" id="A0AAX6MEI1"/>
<evidence type="ECO:0000313" key="2">
    <source>
        <dbReference type="Proteomes" id="UP001369815"/>
    </source>
</evidence>
<reference evidence="1 2" key="1">
    <citation type="journal article" date="2024" name="Front Chem Biol">
        <title>Unveiling the potential of Daldinia eschscholtzii MFLUCC 19-0629 through bioactivity and bioinformatics studies for enhanced sustainable agriculture production.</title>
        <authorList>
            <person name="Brooks S."/>
            <person name="Weaver J.A."/>
            <person name="Klomchit A."/>
            <person name="Alharthi S.A."/>
            <person name="Onlamun T."/>
            <person name="Nurani R."/>
            <person name="Vong T.K."/>
            <person name="Alberti F."/>
            <person name="Greco C."/>
        </authorList>
    </citation>
    <scope>NUCLEOTIDE SEQUENCE [LARGE SCALE GENOMIC DNA]</scope>
    <source>
        <strain evidence="1">MFLUCC 19-0629</strain>
    </source>
</reference>
<evidence type="ECO:0000313" key="1">
    <source>
        <dbReference type="EMBL" id="KAK6950817.1"/>
    </source>
</evidence>
<comment type="caution">
    <text evidence="1">The sequence shown here is derived from an EMBL/GenBank/DDBJ whole genome shotgun (WGS) entry which is preliminary data.</text>
</comment>
<protein>
    <submittedName>
        <fullName evidence="1">Uncharacterized protein</fullName>
    </submittedName>
</protein>
<organism evidence="1 2">
    <name type="scientific">Daldinia eschscholtzii</name>
    <dbReference type="NCBI Taxonomy" id="292717"/>
    <lineage>
        <taxon>Eukaryota</taxon>
        <taxon>Fungi</taxon>
        <taxon>Dikarya</taxon>
        <taxon>Ascomycota</taxon>
        <taxon>Pezizomycotina</taxon>
        <taxon>Sordariomycetes</taxon>
        <taxon>Xylariomycetidae</taxon>
        <taxon>Xylariales</taxon>
        <taxon>Hypoxylaceae</taxon>
        <taxon>Daldinia</taxon>
    </lineage>
</organism>
<dbReference type="EMBL" id="JBANMG010000007">
    <property type="protein sequence ID" value="KAK6950817.1"/>
    <property type="molecule type" value="Genomic_DNA"/>
</dbReference>
<keyword evidence="2" id="KW-1185">Reference proteome</keyword>
<accession>A0AAX6MEI1</accession>
<sequence length="142" mass="15166">MVTRIQSVSLAFRAIPKKFAHLGRFTYVAGMNRNAFLRSTDTAGDGSQLHRHTPSPGILPIGLVGMLEDAMLPPPDDEPWAWPPYMVGSIGSELVVLCLLISAGLASDDDDDVDGEEVVAVDLVERPVGPRRLVGAEASLSS</sequence>
<proteinExistence type="predicted"/>
<dbReference type="Proteomes" id="UP001369815">
    <property type="component" value="Unassembled WGS sequence"/>
</dbReference>
<gene>
    <name evidence="1" type="ORF">Daesc_007342</name>
</gene>